<proteinExistence type="predicted"/>
<organism evidence="1 2">
    <name type="scientific">Phaseolus angularis</name>
    <name type="common">Azuki bean</name>
    <name type="synonym">Vigna angularis</name>
    <dbReference type="NCBI Taxonomy" id="3914"/>
    <lineage>
        <taxon>Eukaryota</taxon>
        <taxon>Viridiplantae</taxon>
        <taxon>Streptophyta</taxon>
        <taxon>Embryophyta</taxon>
        <taxon>Tracheophyta</taxon>
        <taxon>Spermatophyta</taxon>
        <taxon>Magnoliopsida</taxon>
        <taxon>eudicotyledons</taxon>
        <taxon>Gunneridae</taxon>
        <taxon>Pentapetalae</taxon>
        <taxon>rosids</taxon>
        <taxon>fabids</taxon>
        <taxon>Fabales</taxon>
        <taxon>Fabaceae</taxon>
        <taxon>Papilionoideae</taxon>
        <taxon>50 kb inversion clade</taxon>
        <taxon>NPAAA clade</taxon>
        <taxon>indigoferoid/millettioid clade</taxon>
        <taxon>Phaseoleae</taxon>
        <taxon>Vigna</taxon>
    </lineage>
</organism>
<evidence type="ECO:0000313" key="1">
    <source>
        <dbReference type="EMBL" id="KOM29769.1"/>
    </source>
</evidence>
<dbReference type="EMBL" id="KQ258533">
    <property type="protein sequence ID" value="KOM29769.1"/>
    <property type="molecule type" value="Genomic_DNA"/>
</dbReference>
<dbReference type="Gramene" id="KOM29769">
    <property type="protein sequence ID" value="KOM29769"/>
    <property type="gene ID" value="LR48_Vigan774s001000"/>
</dbReference>
<name>A0A0L9THZ7_PHAAN</name>
<protein>
    <submittedName>
        <fullName evidence="1">Uncharacterized protein</fullName>
    </submittedName>
</protein>
<reference evidence="2" key="1">
    <citation type="journal article" date="2015" name="Proc. Natl. Acad. Sci. U.S.A.">
        <title>Genome sequencing of adzuki bean (Vigna angularis) provides insight into high starch and low fat accumulation and domestication.</title>
        <authorList>
            <person name="Yang K."/>
            <person name="Tian Z."/>
            <person name="Chen C."/>
            <person name="Luo L."/>
            <person name="Zhao B."/>
            <person name="Wang Z."/>
            <person name="Yu L."/>
            <person name="Li Y."/>
            <person name="Sun Y."/>
            <person name="Li W."/>
            <person name="Chen Y."/>
            <person name="Li Y."/>
            <person name="Zhang Y."/>
            <person name="Ai D."/>
            <person name="Zhao J."/>
            <person name="Shang C."/>
            <person name="Ma Y."/>
            <person name="Wu B."/>
            <person name="Wang M."/>
            <person name="Gao L."/>
            <person name="Sun D."/>
            <person name="Zhang P."/>
            <person name="Guo F."/>
            <person name="Wang W."/>
            <person name="Li Y."/>
            <person name="Wang J."/>
            <person name="Varshney R.K."/>
            <person name="Wang J."/>
            <person name="Ling H.Q."/>
            <person name="Wan P."/>
        </authorList>
    </citation>
    <scope>NUCLEOTIDE SEQUENCE</scope>
    <source>
        <strain evidence="2">cv. Jingnong 6</strain>
    </source>
</reference>
<dbReference type="AlphaFoldDB" id="A0A0L9THZ7"/>
<accession>A0A0L9THZ7</accession>
<dbReference type="Proteomes" id="UP000053144">
    <property type="component" value="Unassembled WGS sequence"/>
</dbReference>
<evidence type="ECO:0000313" key="2">
    <source>
        <dbReference type="Proteomes" id="UP000053144"/>
    </source>
</evidence>
<gene>
    <name evidence="1" type="ORF">LR48_Vigan774s001000</name>
</gene>
<sequence length="212" mass="23254">MPKGICKFRTCSATQPFHRVMVTAYSWLNASGCTKPMPICPPPPPFQISRQLYTSGLLSTGAICLYYLGLFVQPVPYSKFQNLASPQVQFAQRFVSASSTCSPIPLRNRALPFLLSGFVHDDHSLPRRAAACASDGLASLLLNSDWSLPFLAAPPPSSAAPLFPRRCCPASNDSTSPLLPSLRRFCLRRCCFRRCFILAACIEVGFVFADNN</sequence>